<evidence type="ECO:0000256" key="10">
    <source>
        <dbReference type="SAM" id="Phobius"/>
    </source>
</evidence>
<keyword evidence="6" id="KW-0735">Signal-anchor</keyword>
<name>A0A8J2TBC1_ZYGB2</name>
<evidence type="ECO:0000313" key="12">
    <source>
        <dbReference type="Proteomes" id="UP000019375"/>
    </source>
</evidence>
<dbReference type="Proteomes" id="UP000019375">
    <property type="component" value="Unassembled WGS sequence"/>
</dbReference>
<evidence type="ECO:0000313" key="11">
    <source>
        <dbReference type="EMBL" id="CDF91733.1"/>
    </source>
</evidence>
<feature type="transmembrane region" description="Helical" evidence="10">
    <location>
        <begin position="12"/>
        <end position="29"/>
    </location>
</feature>
<dbReference type="SUPFAM" id="SSF53448">
    <property type="entry name" value="Nucleotide-diphospho-sugar transferases"/>
    <property type="match status" value="1"/>
</dbReference>
<evidence type="ECO:0000256" key="6">
    <source>
        <dbReference type="ARBA" id="ARBA00022968"/>
    </source>
</evidence>
<dbReference type="GO" id="GO:0000033">
    <property type="term" value="F:alpha-1,3-mannosyltransferase activity"/>
    <property type="evidence" value="ECO:0007669"/>
    <property type="project" value="TreeGrafter"/>
</dbReference>
<dbReference type="GO" id="GO:0005794">
    <property type="term" value="C:Golgi apparatus"/>
    <property type="evidence" value="ECO:0007669"/>
    <property type="project" value="TreeGrafter"/>
</dbReference>
<reference evidence="12" key="1">
    <citation type="journal article" date="2013" name="Genome Announc.">
        <title>Genome sequence of the food spoilage yeast Zygosaccharomyces bailii CLIB 213(T).</title>
        <authorList>
            <person name="Galeote V."/>
            <person name="Bigey F."/>
            <person name="Devillers H."/>
            <person name="Neuveglise C."/>
            <person name="Dequin S."/>
        </authorList>
    </citation>
    <scope>NUCLEOTIDE SEQUENCE [LARGE SCALE GENOMIC DNA]</scope>
    <source>
        <strain evidence="12">CLIB 213 / ATCC 58445 / CBS 680 / CCRC 21525 / NBRC 1098 / NCYC 1416 / NRRL Y-2227</strain>
    </source>
</reference>
<dbReference type="InterPro" id="IPR029044">
    <property type="entry name" value="Nucleotide-diphossugar_trans"/>
</dbReference>
<keyword evidence="8 10" id="KW-0472">Membrane</keyword>
<evidence type="ECO:0000256" key="7">
    <source>
        <dbReference type="ARBA" id="ARBA00022989"/>
    </source>
</evidence>
<evidence type="ECO:0000256" key="4">
    <source>
        <dbReference type="ARBA" id="ARBA00022679"/>
    </source>
</evidence>
<dbReference type="InterPro" id="IPR022751">
    <property type="entry name" value="Alpha_mannosyltransferase"/>
</dbReference>
<dbReference type="EMBL" id="HG316466">
    <property type="protein sequence ID" value="CDF91733.1"/>
    <property type="molecule type" value="Genomic_DNA"/>
</dbReference>
<gene>
    <name evidence="11" type="ORF">BN860_02322g</name>
</gene>
<keyword evidence="12" id="KW-1185">Reference proteome</keyword>
<evidence type="ECO:0000256" key="1">
    <source>
        <dbReference type="ARBA" id="ARBA00004606"/>
    </source>
</evidence>
<dbReference type="AlphaFoldDB" id="A0A8J2TBC1"/>
<evidence type="ECO:0000256" key="5">
    <source>
        <dbReference type="ARBA" id="ARBA00022692"/>
    </source>
</evidence>
<dbReference type="PANTHER" id="PTHR31392">
    <property type="entry name" value="ALPHA-1,3-MANNOSYLTRANSFERASE MNN1-RELATED"/>
    <property type="match status" value="1"/>
</dbReference>
<comment type="subcellular location">
    <subcellularLocation>
        <location evidence="1">Membrane</location>
        <topology evidence="1">Single-pass type II membrane protein</topology>
    </subcellularLocation>
</comment>
<dbReference type="GO" id="GO:0006493">
    <property type="term" value="P:protein O-linked glycosylation"/>
    <property type="evidence" value="ECO:0007669"/>
    <property type="project" value="TreeGrafter"/>
</dbReference>
<evidence type="ECO:0000256" key="2">
    <source>
        <dbReference type="ARBA" id="ARBA00009105"/>
    </source>
</evidence>
<organism evidence="11 12">
    <name type="scientific">Zygosaccharomyces bailii (strain CLIB 213 / ATCC 58445 / CBS 680 / BCRC 21525 / NBRC 1098 / NCYC 1416 / NRRL Y-2227)</name>
    <dbReference type="NCBI Taxonomy" id="1333698"/>
    <lineage>
        <taxon>Eukaryota</taxon>
        <taxon>Fungi</taxon>
        <taxon>Dikarya</taxon>
        <taxon>Ascomycota</taxon>
        <taxon>Saccharomycotina</taxon>
        <taxon>Saccharomycetes</taxon>
        <taxon>Saccharomycetales</taxon>
        <taxon>Saccharomycetaceae</taxon>
        <taxon>Zygosaccharomyces</taxon>
    </lineage>
</organism>
<evidence type="ECO:0000256" key="9">
    <source>
        <dbReference type="ARBA" id="ARBA00023180"/>
    </source>
</evidence>
<keyword evidence="9" id="KW-0325">Glycoprotein</keyword>
<accession>A0A8J2TBC1</accession>
<keyword evidence="4" id="KW-0808">Transferase</keyword>
<keyword evidence="5 10" id="KW-0812">Transmembrane</keyword>
<comment type="similarity">
    <text evidence="2">Belongs to the MNN1/MNT family.</text>
</comment>
<dbReference type="PANTHER" id="PTHR31392:SF1">
    <property type="entry name" value="ALPHA-1,3-MANNOSYLTRANSFERASE MNN1-RELATED"/>
    <property type="match status" value="1"/>
</dbReference>
<evidence type="ECO:0000256" key="8">
    <source>
        <dbReference type="ARBA" id="ARBA00023136"/>
    </source>
</evidence>
<keyword evidence="7 10" id="KW-1133">Transmembrane helix</keyword>
<dbReference type="OrthoDB" id="430354at2759"/>
<dbReference type="GO" id="GO:0016020">
    <property type="term" value="C:membrane"/>
    <property type="evidence" value="ECO:0007669"/>
    <property type="project" value="UniProtKB-SubCell"/>
</dbReference>
<sequence>MPCHRFFHPRLLRRNAVLVMFGLMIYFIISASTKSQLDIEGGFGHNSSGRRLANPLSPFRWIENRRKRALKEEGSSNSPARLDFFPWKTTGRHSKLSEAEQYLLVKLDNAPLAAKCRYMVDAIYIANSGWTNKLITKYHGNEEVNDMLASLLSERLRMFDYCFLSGGLKVQDILKMDSVVSPEDLERGSSEDFMQRMFPFLQENDSLWPRVVNLTTKQESRIPSFAQDSKVNFWQNWLQFSKGRGLAVTFDPEKSGMFLKQLRVLQKLNNTLPVQVVTSGYEFNAIHIQELSNYAAMTKQDVSLVDCSPVLDKAFTEENIKTFANKWLAALFNTFEEVVLLDVDSVPFVPLERFLDEPQYTSSGMALFKDRIMMNEHTYSYCIDTFNGLQPSHEENKIMGSRLMFESIDKEFPNTEEAAVYRRFFHEGILHHVDSGLVPVNKKKNFSGLLFSFMLNLDSKVQGCVHGDKELFWLGQLYAGSTYAIYSTDAGVIGLLDDSPMEEMTQTAYHVCASQLAHTFFSGDTETHELVWTNGGMNTCKHIRAAEKDFERAPDYFQQRYDSVQTLQNVYNAPLHVQGMIIPDTKKKPWMQLRECCEDTFCGMAVEDTADGRNSASTLIQFSHAEQEFLDSISFAWCGHSFVD</sequence>
<protein>
    <submittedName>
        <fullName evidence="11">ZYBA0S13-02322g1_1</fullName>
    </submittedName>
</protein>
<evidence type="ECO:0000256" key="3">
    <source>
        <dbReference type="ARBA" id="ARBA00022676"/>
    </source>
</evidence>
<dbReference type="Pfam" id="PF11051">
    <property type="entry name" value="Mannosyl_trans3"/>
    <property type="match status" value="1"/>
</dbReference>
<proteinExistence type="inferred from homology"/>
<keyword evidence="3" id="KW-0328">Glycosyltransferase</keyword>